<organism evidence="3 4">
    <name type="scientific">Meganyctiphanes norvegica</name>
    <name type="common">Northern krill</name>
    <name type="synonym">Thysanopoda norvegica</name>
    <dbReference type="NCBI Taxonomy" id="48144"/>
    <lineage>
        <taxon>Eukaryota</taxon>
        <taxon>Metazoa</taxon>
        <taxon>Ecdysozoa</taxon>
        <taxon>Arthropoda</taxon>
        <taxon>Crustacea</taxon>
        <taxon>Multicrustacea</taxon>
        <taxon>Malacostraca</taxon>
        <taxon>Eumalacostraca</taxon>
        <taxon>Eucarida</taxon>
        <taxon>Euphausiacea</taxon>
        <taxon>Euphausiidae</taxon>
        <taxon>Meganyctiphanes</taxon>
    </lineage>
</organism>
<dbReference type="EMBL" id="CAXKWB010081114">
    <property type="protein sequence ID" value="CAL4205594.1"/>
    <property type="molecule type" value="Genomic_DNA"/>
</dbReference>
<dbReference type="Pfam" id="PF00024">
    <property type="entry name" value="PAN_1"/>
    <property type="match status" value="1"/>
</dbReference>
<evidence type="ECO:0000259" key="2">
    <source>
        <dbReference type="Pfam" id="PF00024"/>
    </source>
</evidence>
<name>A0AAV2SLP8_MEGNR</name>
<dbReference type="AlphaFoldDB" id="A0AAV2SLP8"/>
<feature type="chain" id="PRO_5043909696" description="Apple domain-containing protein" evidence="1">
    <location>
        <begin position="22"/>
        <end position="123"/>
    </location>
</feature>
<dbReference type="Proteomes" id="UP001497623">
    <property type="component" value="Unassembled WGS sequence"/>
</dbReference>
<evidence type="ECO:0000313" key="3">
    <source>
        <dbReference type="EMBL" id="CAL4205594.1"/>
    </source>
</evidence>
<protein>
    <recommendedName>
        <fullName evidence="2">Apple domain-containing protein</fullName>
    </recommendedName>
</protein>
<dbReference type="InterPro" id="IPR003609">
    <property type="entry name" value="Pan_app"/>
</dbReference>
<feature type="signal peptide" evidence="1">
    <location>
        <begin position="1"/>
        <end position="21"/>
    </location>
</feature>
<sequence length="123" mass="13705">MARLMMLVLLVVGLTTWNTEGARIRRQSKSWTSGRNACVKGVNNAIIDGTRSLDRCRRHCEVQTGFFCSSIEYHARSFRCVISEASSFTHGLEEPCNDFGWTFSEISGGVFPPYAAALPCFNC</sequence>
<keyword evidence="1" id="KW-0732">Signal</keyword>
<evidence type="ECO:0000256" key="1">
    <source>
        <dbReference type="SAM" id="SignalP"/>
    </source>
</evidence>
<comment type="caution">
    <text evidence="3">The sequence shown here is derived from an EMBL/GenBank/DDBJ whole genome shotgun (WGS) entry which is preliminary data.</text>
</comment>
<gene>
    <name evidence="3" type="ORF">MNOR_LOCUS37935</name>
</gene>
<keyword evidence="4" id="KW-1185">Reference proteome</keyword>
<dbReference type="SUPFAM" id="SSF57414">
    <property type="entry name" value="Hairpin loop containing domain-like"/>
    <property type="match status" value="1"/>
</dbReference>
<evidence type="ECO:0000313" key="4">
    <source>
        <dbReference type="Proteomes" id="UP001497623"/>
    </source>
</evidence>
<reference evidence="3 4" key="1">
    <citation type="submission" date="2024-05" db="EMBL/GenBank/DDBJ databases">
        <authorList>
            <person name="Wallberg A."/>
        </authorList>
    </citation>
    <scope>NUCLEOTIDE SEQUENCE [LARGE SCALE GENOMIC DNA]</scope>
</reference>
<feature type="domain" description="Apple" evidence="2">
    <location>
        <begin position="35"/>
        <end position="89"/>
    </location>
</feature>
<proteinExistence type="predicted"/>
<dbReference type="Gene3D" id="3.50.4.10">
    <property type="entry name" value="Hepatocyte Growth Factor"/>
    <property type="match status" value="1"/>
</dbReference>
<accession>A0AAV2SLP8</accession>